<keyword evidence="2 3" id="KW-0732">Signal</keyword>
<evidence type="ECO:0000313" key="4">
    <source>
        <dbReference type="EMBL" id="AOA59956.1"/>
    </source>
</evidence>
<evidence type="ECO:0000256" key="2">
    <source>
        <dbReference type="ARBA" id="ARBA00022729"/>
    </source>
</evidence>
<evidence type="ECO:0000313" key="5">
    <source>
        <dbReference type="Proteomes" id="UP000093391"/>
    </source>
</evidence>
<accession>A0A1B2M424</accession>
<dbReference type="Proteomes" id="UP000093391">
    <property type="component" value="Chromosome"/>
</dbReference>
<name>A0A1B2M424_9GAMM</name>
<dbReference type="OrthoDB" id="6656812at2"/>
<dbReference type="AlphaFoldDB" id="A0A1B2M424"/>
<evidence type="ECO:0008006" key="6">
    <source>
        <dbReference type="Google" id="ProtNLM"/>
    </source>
</evidence>
<protein>
    <recommendedName>
        <fullName evidence="6">DUF2057 domain-containing protein</fullName>
    </recommendedName>
</protein>
<dbReference type="RefSeq" id="WP_067559423.1">
    <property type="nucleotide sequence ID" value="NZ_CP016895.1"/>
</dbReference>
<dbReference type="PANTHER" id="PTHR38108">
    <property type="entry name" value="UPF0319 PROTEIN YCCT"/>
    <property type="match status" value="1"/>
</dbReference>
<reference evidence="4 5" key="1">
    <citation type="submission" date="2016-08" db="EMBL/GenBank/DDBJ databases">
        <authorList>
            <person name="Seilhamer J.J."/>
        </authorList>
    </citation>
    <scope>NUCLEOTIDE SEQUENCE [LARGE SCALE GENOMIC DNA]</scope>
    <source>
        <strain evidence="4 5">BRTC-1</strain>
    </source>
</reference>
<dbReference type="InterPro" id="IPR018635">
    <property type="entry name" value="UPF0319"/>
</dbReference>
<dbReference type="KEGG" id="ala:BFG52_09845"/>
<dbReference type="EMBL" id="CP016895">
    <property type="protein sequence ID" value="AOA59956.1"/>
    <property type="molecule type" value="Genomic_DNA"/>
</dbReference>
<feature type="signal peptide" evidence="3">
    <location>
        <begin position="1"/>
        <end position="21"/>
    </location>
</feature>
<dbReference type="PANTHER" id="PTHR38108:SF1">
    <property type="entry name" value="UPF0319 PROTEIN YCCT"/>
    <property type="match status" value="1"/>
</dbReference>
<proteinExistence type="inferred from homology"/>
<feature type="chain" id="PRO_5008540030" description="DUF2057 domain-containing protein" evidence="3">
    <location>
        <begin position="22"/>
        <end position="235"/>
    </location>
</feature>
<organism evidence="4 5">
    <name type="scientific">Acinetobacter larvae</name>
    <dbReference type="NCBI Taxonomy" id="1789224"/>
    <lineage>
        <taxon>Bacteria</taxon>
        <taxon>Pseudomonadati</taxon>
        <taxon>Pseudomonadota</taxon>
        <taxon>Gammaproteobacteria</taxon>
        <taxon>Moraxellales</taxon>
        <taxon>Moraxellaceae</taxon>
        <taxon>Acinetobacter</taxon>
    </lineage>
</organism>
<gene>
    <name evidence="4" type="ORF">BFG52_09845</name>
</gene>
<evidence type="ECO:0000256" key="3">
    <source>
        <dbReference type="SAM" id="SignalP"/>
    </source>
</evidence>
<evidence type="ECO:0000256" key="1">
    <source>
        <dbReference type="ARBA" id="ARBA00008490"/>
    </source>
</evidence>
<keyword evidence="5" id="KW-1185">Reference proteome</keyword>
<sequence length="235" mass="25960">MTFNKLIALSVGMTLSNVLWAAVTISTPEEIVLLAVNDQEVRGGLLRTEKNDFKIDAGQQSISVRYQEFFQHLDGEHDILKSGVVTIHTPALQDGQQYKLALVDAPQSFEQAQRYAEQPTIALYDSNNRLVVQQTGANNETKPWLSSGLFGKVMDLTGKNKNNSAQQPPAVYATSTTQAQTTSMQPSATVDPAPTANIVITDKTGHVTADQRLIQIWQGATKQERQRFMSWLAEQ</sequence>
<comment type="similarity">
    <text evidence="1">Belongs to the UPF0319 family.</text>
</comment>
<dbReference type="Pfam" id="PF09829">
    <property type="entry name" value="DUF2057"/>
    <property type="match status" value="1"/>
</dbReference>